<feature type="region of interest" description="Disordered" evidence="1">
    <location>
        <begin position="52"/>
        <end position="78"/>
    </location>
</feature>
<dbReference type="SUPFAM" id="SSF47095">
    <property type="entry name" value="HMG-box"/>
    <property type="match status" value="1"/>
</dbReference>
<dbReference type="InterPro" id="IPR036910">
    <property type="entry name" value="HMG_box_dom_sf"/>
</dbReference>
<organism evidence="2 3">
    <name type="scientific">Clunio marinus</name>
    <dbReference type="NCBI Taxonomy" id="568069"/>
    <lineage>
        <taxon>Eukaryota</taxon>
        <taxon>Metazoa</taxon>
        <taxon>Ecdysozoa</taxon>
        <taxon>Arthropoda</taxon>
        <taxon>Hexapoda</taxon>
        <taxon>Insecta</taxon>
        <taxon>Pterygota</taxon>
        <taxon>Neoptera</taxon>
        <taxon>Endopterygota</taxon>
        <taxon>Diptera</taxon>
        <taxon>Nematocera</taxon>
        <taxon>Chironomoidea</taxon>
        <taxon>Chironomidae</taxon>
        <taxon>Clunio</taxon>
    </lineage>
</organism>
<evidence type="ECO:0000256" key="1">
    <source>
        <dbReference type="SAM" id="MobiDB-lite"/>
    </source>
</evidence>
<reference evidence="2 3" key="1">
    <citation type="submission" date="2015-04" db="EMBL/GenBank/DDBJ databases">
        <authorList>
            <person name="Syromyatnikov M.Y."/>
            <person name="Popov V.N."/>
        </authorList>
    </citation>
    <scope>NUCLEOTIDE SEQUENCE [LARGE SCALE GENOMIC DNA]</scope>
</reference>
<dbReference type="CDD" id="cd00084">
    <property type="entry name" value="HMG-box_SF"/>
    <property type="match status" value="1"/>
</dbReference>
<keyword evidence="3" id="KW-1185">Reference proteome</keyword>
<evidence type="ECO:0000313" key="3">
    <source>
        <dbReference type="Proteomes" id="UP000183832"/>
    </source>
</evidence>
<dbReference type="OrthoDB" id="7675944at2759"/>
<protein>
    <submittedName>
        <fullName evidence="2">CLUMA_CG017526, isoform A</fullName>
    </submittedName>
</protein>
<dbReference type="Pfam" id="PF06382">
    <property type="entry name" value="Protamine_like"/>
    <property type="match status" value="1"/>
</dbReference>
<proteinExistence type="predicted"/>
<dbReference type="Proteomes" id="UP000183832">
    <property type="component" value="Unassembled WGS sequence"/>
</dbReference>
<accession>A0A1J1J0R9</accession>
<dbReference type="AlphaFoldDB" id="A0A1J1J0R9"/>
<name>A0A1J1J0R9_9DIPT</name>
<evidence type="ECO:0000313" key="2">
    <source>
        <dbReference type="EMBL" id="CRL04441.1"/>
    </source>
</evidence>
<sequence>MSLFAAAAITIAGFTWHYCSVNCLQKSVASTIEQFEAQKNQCSQCRALNASTSCDKTRDNDGSKNSSALSSDNNMRQDCKSSVENKVSCNPGPITKNAFFNFVRAQRLARCGHPQTEIVREAARRWRLMSPQERNCYKMENL</sequence>
<dbReference type="InterPro" id="IPR024460">
    <property type="entry name" value="Protamine-like"/>
</dbReference>
<feature type="compositionally biased region" description="Polar residues" evidence="1">
    <location>
        <begin position="63"/>
        <end position="74"/>
    </location>
</feature>
<dbReference type="EMBL" id="CVRI01000063">
    <property type="protein sequence ID" value="CRL04441.1"/>
    <property type="molecule type" value="Genomic_DNA"/>
</dbReference>
<dbReference type="GO" id="GO:0005634">
    <property type="term" value="C:nucleus"/>
    <property type="evidence" value="ECO:0007669"/>
    <property type="project" value="UniProtKB-ARBA"/>
</dbReference>
<dbReference type="GO" id="GO:0035092">
    <property type="term" value="P:sperm DNA condensation"/>
    <property type="evidence" value="ECO:0007669"/>
    <property type="project" value="InterPro"/>
</dbReference>
<dbReference type="Gene3D" id="1.10.30.10">
    <property type="entry name" value="High mobility group box domain"/>
    <property type="match status" value="1"/>
</dbReference>
<gene>
    <name evidence="2" type="ORF">CLUMA_CG017526</name>
</gene>